<dbReference type="OrthoDB" id="5892138at2"/>
<name>A0A3E0TVF3_9GAMM</name>
<evidence type="ECO:0000313" key="1">
    <source>
        <dbReference type="EMBL" id="REL28343.1"/>
    </source>
</evidence>
<gene>
    <name evidence="1" type="ORF">DXX93_18400</name>
</gene>
<comment type="caution">
    <text evidence="1">The sequence shown here is derived from an EMBL/GenBank/DDBJ whole genome shotgun (WGS) entry which is preliminary data.</text>
</comment>
<organism evidence="1 2">
    <name type="scientific">Thalassotalea euphylliae</name>
    <dbReference type="NCBI Taxonomy" id="1655234"/>
    <lineage>
        <taxon>Bacteria</taxon>
        <taxon>Pseudomonadati</taxon>
        <taxon>Pseudomonadota</taxon>
        <taxon>Gammaproteobacteria</taxon>
        <taxon>Alteromonadales</taxon>
        <taxon>Colwelliaceae</taxon>
        <taxon>Thalassotalea</taxon>
    </lineage>
</organism>
<dbReference type="Pfam" id="PF12119">
    <property type="entry name" value="DUF3581"/>
    <property type="match status" value="1"/>
</dbReference>
<reference evidence="1 2" key="1">
    <citation type="submission" date="2018-08" db="EMBL/GenBank/DDBJ databases">
        <title>Thalassotalea euphylliae genome.</title>
        <authorList>
            <person name="Summers S."/>
            <person name="Rice S.A."/>
            <person name="Freckelton M.L."/>
            <person name="Nedved B.T."/>
            <person name="Hadfield M.G."/>
        </authorList>
    </citation>
    <scope>NUCLEOTIDE SEQUENCE [LARGE SCALE GENOMIC DNA]</scope>
    <source>
        <strain evidence="1 2">H1</strain>
    </source>
</reference>
<dbReference type="InterPro" id="IPR021974">
    <property type="entry name" value="DUF3581"/>
</dbReference>
<dbReference type="RefSeq" id="WP_116009380.1">
    <property type="nucleotide sequence ID" value="NZ_QUOU01000001.1"/>
</dbReference>
<evidence type="ECO:0000313" key="2">
    <source>
        <dbReference type="Proteomes" id="UP000256478"/>
    </source>
</evidence>
<accession>A0A3E0TVF3</accession>
<dbReference type="Proteomes" id="UP000256478">
    <property type="component" value="Unassembled WGS sequence"/>
</dbReference>
<dbReference type="AlphaFoldDB" id="A0A3E0TVF3"/>
<proteinExistence type="predicted"/>
<dbReference type="EMBL" id="QUOU01000001">
    <property type="protein sequence ID" value="REL28343.1"/>
    <property type="molecule type" value="Genomic_DNA"/>
</dbReference>
<protein>
    <submittedName>
        <fullName evidence="1">DUF3581 family protein</fullName>
    </submittedName>
</protein>
<sequence>MFINQFYNQSPATVSFTRQQASDFAKQIADDFNPLHDIDAKRFCVPGDLLFAVTLAKAGLAKQMRFNFSGMVTDGIELSLPSQLAAETAVTDANGKQYLTIETDGEMTQSQALIEALVRAYVGFSGHTFPHILCDLMAKNDVMINPARPMIMYESMSIEMLDLSVSEVRLELASSTLTIDGKRGNAVLAFNLYNGETLIGTGEKHMVLSGLRPYCADTIDQISQNYLTMKANYHQAA</sequence>